<feature type="non-terminal residue" evidence="1">
    <location>
        <position position="1"/>
    </location>
</feature>
<dbReference type="SUPFAM" id="SSF103657">
    <property type="entry name" value="BAR/IMD domain-like"/>
    <property type="match status" value="1"/>
</dbReference>
<evidence type="ECO:0000313" key="1">
    <source>
        <dbReference type="EMBL" id="CEK99968.1"/>
    </source>
</evidence>
<protein>
    <submittedName>
        <fullName evidence="1">Uncharacterized protein</fullName>
    </submittedName>
</protein>
<dbReference type="Gene3D" id="1.20.1270.60">
    <property type="entry name" value="Arfaptin homology (AH) domain/BAR domain"/>
    <property type="match status" value="1"/>
</dbReference>
<reference evidence="1" key="1">
    <citation type="submission" date="2014-12" db="EMBL/GenBank/DDBJ databases">
        <title>Insight into the proteome of Arion vulgaris.</title>
        <authorList>
            <person name="Aradska J."/>
            <person name="Bulat T."/>
            <person name="Smidak R."/>
            <person name="Sarate P."/>
            <person name="Gangsoo J."/>
            <person name="Sialana F."/>
            <person name="Bilban M."/>
            <person name="Lubec G."/>
        </authorList>
    </citation>
    <scope>NUCLEOTIDE SEQUENCE</scope>
    <source>
        <tissue evidence="1">Skin</tissue>
    </source>
</reference>
<organism evidence="1">
    <name type="scientific">Arion vulgaris</name>
    <dbReference type="NCBI Taxonomy" id="1028688"/>
    <lineage>
        <taxon>Eukaryota</taxon>
        <taxon>Metazoa</taxon>
        <taxon>Spiralia</taxon>
        <taxon>Lophotrochozoa</taxon>
        <taxon>Mollusca</taxon>
        <taxon>Gastropoda</taxon>
        <taxon>Heterobranchia</taxon>
        <taxon>Euthyneura</taxon>
        <taxon>Panpulmonata</taxon>
        <taxon>Eupulmonata</taxon>
        <taxon>Stylommatophora</taxon>
        <taxon>Helicina</taxon>
        <taxon>Arionoidea</taxon>
        <taxon>Arionidae</taxon>
        <taxon>Arion</taxon>
    </lineage>
</organism>
<dbReference type="InterPro" id="IPR027267">
    <property type="entry name" value="AH/BAR_dom_sf"/>
</dbReference>
<accession>A0A0B7C459</accession>
<sequence>VILQETESLMKLMKTNSDHLQTSTLEILAELISDKKLARKRYLDERCRLDSDFAKVQDELARNKLDYP</sequence>
<gene>
    <name evidence="1" type="primary">ORF222546</name>
</gene>
<feature type="non-terminal residue" evidence="1">
    <location>
        <position position="68"/>
    </location>
</feature>
<name>A0A0B7C459_9EUPU</name>
<dbReference type="EMBL" id="HACG01053097">
    <property type="protein sequence ID" value="CEK99968.1"/>
    <property type="molecule type" value="Transcribed_RNA"/>
</dbReference>
<dbReference type="AlphaFoldDB" id="A0A0B7C459"/>
<proteinExistence type="predicted"/>